<name>A0A414QMI3_9FIRM</name>
<gene>
    <name evidence="1" type="ORF">DW656_12025</name>
</gene>
<dbReference type="AlphaFoldDB" id="A0A414QMI3"/>
<dbReference type="RefSeq" id="WP_118199302.1">
    <property type="nucleotide sequence ID" value="NZ_QRHO01000018.1"/>
</dbReference>
<protein>
    <submittedName>
        <fullName evidence="1">Uncharacterized protein</fullName>
    </submittedName>
</protein>
<evidence type="ECO:0000313" key="2">
    <source>
        <dbReference type="Proteomes" id="UP000284579"/>
    </source>
</evidence>
<accession>A0A414QMI3</accession>
<organism evidence="1 2">
    <name type="scientific">Coprococcus comes</name>
    <dbReference type="NCBI Taxonomy" id="410072"/>
    <lineage>
        <taxon>Bacteria</taxon>
        <taxon>Bacillati</taxon>
        <taxon>Bacillota</taxon>
        <taxon>Clostridia</taxon>
        <taxon>Lachnospirales</taxon>
        <taxon>Lachnospiraceae</taxon>
        <taxon>Coprococcus</taxon>
    </lineage>
</organism>
<evidence type="ECO:0000313" key="1">
    <source>
        <dbReference type="EMBL" id="RHF82007.1"/>
    </source>
</evidence>
<comment type="caution">
    <text evidence="1">The sequence shown here is derived from an EMBL/GenBank/DDBJ whole genome shotgun (WGS) entry which is preliminary data.</text>
</comment>
<dbReference type="EMBL" id="QRHO01000018">
    <property type="protein sequence ID" value="RHF82007.1"/>
    <property type="molecule type" value="Genomic_DNA"/>
</dbReference>
<proteinExistence type="predicted"/>
<sequence>MKPKFALVQIGKTTNVFIDGKYITNGIEDLTYHARNENGELCPTLELKINVQNFSFDGGIALDQFVETLNRKKKILSEVAKVVSSKNTQESD</sequence>
<reference evidence="1 2" key="1">
    <citation type="submission" date="2018-08" db="EMBL/GenBank/DDBJ databases">
        <title>A genome reference for cultivated species of the human gut microbiota.</title>
        <authorList>
            <person name="Zou Y."/>
            <person name="Xue W."/>
            <person name="Luo G."/>
        </authorList>
    </citation>
    <scope>NUCLEOTIDE SEQUENCE [LARGE SCALE GENOMIC DNA]</scope>
    <source>
        <strain evidence="1 2">AM23-3</strain>
    </source>
</reference>
<dbReference type="Proteomes" id="UP000284579">
    <property type="component" value="Unassembled WGS sequence"/>
</dbReference>